<keyword evidence="1" id="KW-0472">Membrane</keyword>
<gene>
    <name evidence="2" type="ORF">ATOP_11330</name>
</gene>
<keyword evidence="3" id="KW-1185">Reference proteome</keyword>
<accession>A0AAV5B335</accession>
<dbReference type="PANTHER" id="PTHR36434">
    <property type="entry name" value="MEMBRANE PROTEASE YUGP-RELATED"/>
    <property type="match status" value="1"/>
</dbReference>
<evidence type="ECO:0000256" key="1">
    <source>
        <dbReference type="SAM" id="Phobius"/>
    </source>
</evidence>
<feature type="transmembrane region" description="Helical" evidence="1">
    <location>
        <begin position="125"/>
        <end position="149"/>
    </location>
</feature>
<evidence type="ECO:0000313" key="2">
    <source>
        <dbReference type="EMBL" id="GJM55478.1"/>
    </source>
</evidence>
<name>A0AAV5B335_9ACTN</name>
<feature type="transmembrane region" description="Helical" evidence="1">
    <location>
        <begin position="155"/>
        <end position="173"/>
    </location>
</feature>
<reference evidence="2" key="1">
    <citation type="journal article" date="2022" name="Int. J. Syst. Evol. Microbiol.">
        <title>Granulimonas faecalis gen. nov., sp. nov., and Leptogranulimonas caecicola gen. nov., sp. nov., novel lactate-producing Atopobiaceae bacteria isolated from mouse intestines, and an emended description of the family Atopobiaceae.</title>
        <authorList>
            <person name="Morinaga K."/>
            <person name="Kusada H."/>
            <person name="Sakamoto S."/>
            <person name="Murakami T."/>
            <person name="Toyoda A."/>
            <person name="Mori H."/>
            <person name="Meng X.Y."/>
            <person name="Takashino M."/>
            <person name="Murotomi K."/>
            <person name="Tamaki H."/>
        </authorList>
    </citation>
    <scope>NUCLEOTIDE SEQUENCE</scope>
    <source>
        <strain evidence="2">OPF53</strain>
    </source>
</reference>
<feature type="transmembrane region" description="Helical" evidence="1">
    <location>
        <begin position="201"/>
        <end position="224"/>
    </location>
</feature>
<dbReference type="Pfam" id="PF04298">
    <property type="entry name" value="Zn_peptidase_2"/>
    <property type="match status" value="1"/>
</dbReference>
<sequence>MPLYYPMGFDSGYLLLVVVSLVLGFATQHYIDSTYKRWSRVPVPDGRTGAFIARSMLEADGVGGVGIEVVPGELTDHFDPRDNSLHLSQANLSGASVASAAVACHEAGHAVQYDKGYVPGRIRTALVPVVNLASNVWMIVLIVGISMSFAGLVDLAIILFAASVLFQLVTLPVEFDASRRALAYLRTAGFDGEVVAGARKVLTAAALTYVAAALVSCLQLLYLLGVSNRRD</sequence>
<keyword evidence="1" id="KW-1133">Transmembrane helix</keyword>
<proteinExistence type="predicted"/>
<dbReference type="RefSeq" id="WP_135977239.1">
    <property type="nucleotide sequence ID" value="NZ_BQKC01000001.1"/>
</dbReference>
<organism evidence="2 3">
    <name type="scientific">Granulimonas faecalis</name>
    <dbReference type="NCBI Taxonomy" id="2894155"/>
    <lineage>
        <taxon>Bacteria</taxon>
        <taxon>Bacillati</taxon>
        <taxon>Actinomycetota</taxon>
        <taxon>Coriobacteriia</taxon>
        <taxon>Coriobacteriales</taxon>
        <taxon>Kribbibacteriaceae</taxon>
        <taxon>Granulimonas</taxon>
    </lineage>
</organism>
<dbReference type="PANTHER" id="PTHR36434:SF1">
    <property type="entry name" value="MEMBRANE PROTEASE YUGP-RELATED"/>
    <property type="match status" value="1"/>
</dbReference>
<feature type="transmembrane region" description="Helical" evidence="1">
    <location>
        <begin position="12"/>
        <end position="31"/>
    </location>
</feature>
<dbReference type="Proteomes" id="UP001055025">
    <property type="component" value="Unassembled WGS sequence"/>
</dbReference>
<comment type="caution">
    <text evidence="2">The sequence shown here is derived from an EMBL/GenBank/DDBJ whole genome shotgun (WGS) entry which is preliminary data.</text>
</comment>
<dbReference type="EMBL" id="BQKC01000001">
    <property type="protein sequence ID" value="GJM55478.1"/>
    <property type="molecule type" value="Genomic_DNA"/>
</dbReference>
<keyword evidence="1" id="KW-0812">Transmembrane</keyword>
<protein>
    <submittedName>
        <fullName evidence="2">Neutral zinc metallopeptidase</fullName>
    </submittedName>
</protein>
<dbReference type="AlphaFoldDB" id="A0AAV5B335"/>
<dbReference type="InterPro" id="IPR007395">
    <property type="entry name" value="Zn_peptidase_2"/>
</dbReference>
<evidence type="ECO:0000313" key="3">
    <source>
        <dbReference type="Proteomes" id="UP001055025"/>
    </source>
</evidence>